<evidence type="ECO:0000313" key="5">
    <source>
        <dbReference type="Proteomes" id="UP000534107"/>
    </source>
</evidence>
<dbReference type="AlphaFoldDB" id="A0A7K9I4X2"/>
<feature type="non-terminal residue" evidence="4">
    <location>
        <position position="1"/>
    </location>
</feature>
<dbReference type="GO" id="GO:0004045">
    <property type="term" value="F:peptidyl-tRNA hydrolase activity"/>
    <property type="evidence" value="ECO:0007669"/>
    <property type="project" value="UniProtKB-EC"/>
</dbReference>
<evidence type="ECO:0000256" key="2">
    <source>
        <dbReference type="ARBA" id="ARBA00022801"/>
    </source>
</evidence>
<protein>
    <recommendedName>
        <fullName evidence="1">peptidyl-tRNA hydrolase</fullName>
        <ecNumber evidence="1">3.1.1.29</ecNumber>
    </recommendedName>
</protein>
<dbReference type="Proteomes" id="UP000534107">
    <property type="component" value="Unassembled WGS sequence"/>
</dbReference>
<dbReference type="InterPro" id="IPR023476">
    <property type="entry name" value="Pep_tRNA_hydro_II_dom_sf"/>
</dbReference>
<proteinExistence type="predicted"/>
<dbReference type="PANTHER" id="PTHR46194">
    <property type="entry name" value="PEPTIDYL-TRNA HYDROLASE PTRHD1-RELATED"/>
    <property type="match status" value="1"/>
</dbReference>
<keyword evidence="5" id="KW-1185">Reference proteome</keyword>
<evidence type="ECO:0000256" key="3">
    <source>
        <dbReference type="ARBA" id="ARBA00048707"/>
    </source>
</evidence>
<feature type="non-terminal residue" evidence="4">
    <location>
        <position position="144"/>
    </location>
</feature>
<evidence type="ECO:0000256" key="1">
    <source>
        <dbReference type="ARBA" id="ARBA00013260"/>
    </source>
</evidence>
<dbReference type="SUPFAM" id="SSF102462">
    <property type="entry name" value="Peptidyl-tRNA hydrolase II"/>
    <property type="match status" value="1"/>
</dbReference>
<accession>A0A7K9I4X2</accession>
<reference evidence="4 5" key="1">
    <citation type="submission" date="2019-09" db="EMBL/GenBank/DDBJ databases">
        <title>Bird 10,000 Genomes (B10K) Project - Family phase.</title>
        <authorList>
            <person name="Zhang G."/>
        </authorList>
    </citation>
    <scope>NUCLEOTIDE SEQUENCE [LARGE SCALE GENOMIC DNA]</scope>
    <source>
        <strain evidence="4">B10K-DU-001-16</strain>
        <tissue evidence="4">Muscle</tissue>
    </source>
</reference>
<dbReference type="InterPro" id="IPR042237">
    <property type="entry name" value="PTRHD1"/>
</dbReference>
<dbReference type="Gene3D" id="3.40.1490.10">
    <property type="entry name" value="Bit1"/>
    <property type="match status" value="1"/>
</dbReference>
<dbReference type="EMBL" id="VWZO01019345">
    <property type="protein sequence ID" value="NXH21143.1"/>
    <property type="molecule type" value="Genomic_DNA"/>
</dbReference>
<comment type="catalytic activity">
    <reaction evidence="3">
        <text>an N-acyl-L-alpha-aminoacyl-tRNA + H2O = an N-acyl-L-amino acid + a tRNA + H(+)</text>
        <dbReference type="Rhea" id="RHEA:54448"/>
        <dbReference type="Rhea" id="RHEA-COMP:10123"/>
        <dbReference type="Rhea" id="RHEA-COMP:13883"/>
        <dbReference type="ChEBI" id="CHEBI:15377"/>
        <dbReference type="ChEBI" id="CHEBI:15378"/>
        <dbReference type="ChEBI" id="CHEBI:59874"/>
        <dbReference type="ChEBI" id="CHEBI:78442"/>
        <dbReference type="ChEBI" id="CHEBI:138191"/>
        <dbReference type="EC" id="3.1.1.29"/>
    </reaction>
</comment>
<gene>
    <name evidence="4" type="primary">Ptrhd1</name>
    <name evidence="4" type="ORF">BUCCAP_R09493</name>
</gene>
<organism evidence="4 5">
    <name type="scientific">Bucco capensis</name>
    <name type="common">collared puffbird</name>
    <dbReference type="NCBI Taxonomy" id="135168"/>
    <lineage>
        <taxon>Eukaryota</taxon>
        <taxon>Metazoa</taxon>
        <taxon>Chordata</taxon>
        <taxon>Craniata</taxon>
        <taxon>Vertebrata</taxon>
        <taxon>Euteleostomi</taxon>
        <taxon>Archelosauria</taxon>
        <taxon>Archosauria</taxon>
        <taxon>Dinosauria</taxon>
        <taxon>Saurischia</taxon>
        <taxon>Theropoda</taxon>
        <taxon>Coelurosauria</taxon>
        <taxon>Aves</taxon>
        <taxon>Neognathae</taxon>
        <taxon>Neoaves</taxon>
        <taxon>Telluraves</taxon>
        <taxon>Coraciimorphae</taxon>
        <taxon>Piciformes</taxon>
        <taxon>Bucconidae</taxon>
        <taxon>Bucco</taxon>
    </lineage>
</organism>
<dbReference type="Pfam" id="PF01981">
    <property type="entry name" value="PTH2"/>
    <property type="match status" value="1"/>
</dbReference>
<name>A0A7K9I4X2_9PICI</name>
<sequence length="144" mass="15527">LPGVAFPASCAEPYGKMAASGVGAAAAALVQYVVLRGDLARPPQSWPLGSLVAQGCHAALAAVHSHWQHPDTRAYLEMGGAMRTVVLEAPDEAALSTLAETLKQHNIDHEVWTEQPENVATCLALRPYPKDQVHQYLKRLKLLK</sequence>
<dbReference type="OrthoDB" id="201213at2759"/>
<comment type="caution">
    <text evidence="4">The sequence shown here is derived from an EMBL/GenBank/DDBJ whole genome shotgun (WGS) entry which is preliminary data.</text>
</comment>
<dbReference type="PANTHER" id="PTHR46194:SF1">
    <property type="entry name" value="PEPTIDYL-TRNA HYDROLASE PTRHD1-RELATED"/>
    <property type="match status" value="1"/>
</dbReference>
<evidence type="ECO:0000313" key="4">
    <source>
        <dbReference type="EMBL" id="NXH21143.1"/>
    </source>
</evidence>
<keyword evidence="2 4" id="KW-0378">Hydrolase</keyword>
<dbReference type="EC" id="3.1.1.29" evidence="1"/>
<dbReference type="CDD" id="cd02429">
    <property type="entry name" value="PTH2_like"/>
    <property type="match status" value="1"/>
</dbReference>
<dbReference type="InterPro" id="IPR002833">
    <property type="entry name" value="PTH2"/>
</dbReference>